<feature type="region of interest" description="Disordered" evidence="1">
    <location>
        <begin position="256"/>
        <end position="314"/>
    </location>
</feature>
<proteinExistence type="predicted"/>
<keyword evidence="3" id="KW-1185">Reference proteome</keyword>
<sequence>MDAQVSAIKPVSKRSKVAASSDTTSEDSKRLVWKLGDLPAGAHDRNAWTDELIPTLVYFFGGSKKVWDWSDTEIMQNVMICWQVVYGTPLPEHERAVTGPVFNLAKKKLIEWRSNLGTTAIATLVTSFAQKGINTPQLQQAYVAELLGEDQFLNSGRDLEGPTGMLKGDFLLVVLACHHLAIIGRVDVPQYDSLKEPVYAPYAATVLAAAAVYRALKLAQDGLLGDVNGYIKGIDPKGTLNLSTVNKTKRLMSNYKAKERARIKKEREEREKAREDAASKGKEKAANVPEPDEEHLEDDLDDDTELPSIPPFSKDHNEATTFNYSHLIIERCSQASVAEALAMSSQFASAPIRRPKASSGEQAASTGPAQAFKLDARAYRRIVCKSSV</sequence>
<dbReference type="GeneID" id="19211274"/>
<dbReference type="EMBL" id="JH711575">
    <property type="protein sequence ID" value="EIW84573.1"/>
    <property type="molecule type" value="Genomic_DNA"/>
</dbReference>
<evidence type="ECO:0000256" key="1">
    <source>
        <dbReference type="SAM" id="MobiDB-lite"/>
    </source>
</evidence>
<name>A0A5M3MZI0_CONPW</name>
<dbReference type="OrthoDB" id="2680326at2759"/>
<evidence type="ECO:0000313" key="2">
    <source>
        <dbReference type="EMBL" id="EIW84573.1"/>
    </source>
</evidence>
<feature type="compositionally biased region" description="Basic and acidic residues" evidence="1">
    <location>
        <begin position="256"/>
        <end position="285"/>
    </location>
</feature>
<evidence type="ECO:0000313" key="3">
    <source>
        <dbReference type="Proteomes" id="UP000053558"/>
    </source>
</evidence>
<protein>
    <submittedName>
        <fullName evidence="2">Uncharacterized protein</fullName>
    </submittedName>
</protein>
<feature type="compositionally biased region" description="Acidic residues" evidence="1">
    <location>
        <begin position="290"/>
        <end position="305"/>
    </location>
</feature>
<organism evidence="2 3">
    <name type="scientific">Coniophora puteana (strain RWD-64-598)</name>
    <name type="common">Brown rot fungus</name>
    <dbReference type="NCBI Taxonomy" id="741705"/>
    <lineage>
        <taxon>Eukaryota</taxon>
        <taxon>Fungi</taxon>
        <taxon>Dikarya</taxon>
        <taxon>Basidiomycota</taxon>
        <taxon>Agaricomycotina</taxon>
        <taxon>Agaricomycetes</taxon>
        <taxon>Agaricomycetidae</taxon>
        <taxon>Boletales</taxon>
        <taxon>Coniophorineae</taxon>
        <taxon>Coniophoraceae</taxon>
        <taxon>Coniophora</taxon>
    </lineage>
</organism>
<dbReference type="AlphaFoldDB" id="A0A5M3MZI0"/>
<accession>A0A5M3MZI0</accession>
<gene>
    <name evidence="2" type="ORF">CONPUDRAFT_88720</name>
</gene>
<reference evidence="3" key="1">
    <citation type="journal article" date="2012" name="Science">
        <title>The Paleozoic origin of enzymatic lignin decomposition reconstructed from 31 fungal genomes.</title>
        <authorList>
            <person name="Floudas D."/>
            <person name="Binder M."/>
            <person name="Riley R."/>
            <person name="Barry K."/>
            <person name="Blanchette R.A."/>
            <person name="Henrissat B."/>
            <person name="Martinez A.T."/>
            <person name="Otillar R."/>
            <person name="Spatafora J.W."/>
            <person name="Yadav J.S."/>
            <person name="Aerts A."/>
            <person name="Benoit I."/>
            <person name="Boyd A."/>
            <person name="Carlson A."/>
            <person name="Copeland A."/>
            <person name="Coutinho P.M."/>
            <person name="de Vries R.P."/>
            <person name="Ferreira P."/>
            <person name="Findley K."/>
            <person name="Foster B."/>
            <person name="Gaskell J."/>
            <person name="Glotzer D."/>
            <person name="Gorecki P."/>
            <person name="Heitman J."/>
            <person name="Hesse C."/>
            <person name="Hori C."/>
            <person name="Igarashi K."/>
            <person name="Jurgens J.A."/>
            <person name="Kallen N."/>
            <person name="Kersten P."/>
            <person name="Kohler A."/>
            <person name="Kuees U."/>
            <person name="Kumar T.K.A."/>
            <person name="Kuo A."/>
            <person name="LaButti K."/>
            <person name="Larrondo L.F."/>
            <person name="Lindquist E."/>
            <person name="Ling A."/>
            <person name="Lombard V."/>
            <person name="Lucas S."/>
            <person name="Lundell T."/>
            <person name="Martin R."/>
            <person name="McLaughlin D.J."/>
            <person name="Morgenstern I."/>
            <person name="Morin E."/>
            <person name="Murat C."/>
            <person name="Nagy L.G."/>
            <person name="Nolan M."/>
            <person name="Ohm R.A."/>
            <person name="Patyshakuliyeva A."/>
            <person name="Rokas A."/>
            <person name="Ruiz-Duenas F.J."/>
            <person name="Sabat G."/>
            <person name="Salamov A."/>
            <person name="Samejima M."/>
            <person name="Schmutz J."/>
            <person name="Slot J.C."/>
            <person name="St John F."/>
            <person name="Stenlid J."/>
            <person name="Sun H."/>
            <person name="Sun S."/>
            <person name="Syed K."/>
            <person name="Tsang A."/>
            <person name="Wiebenga A."/>
            <person name="Young D."/>
            <person name="Pisabarro A."/>
            <person name="Eastwood D.C."/>
            <person name="Martin F."/>
            <person name="Cullen D."/>
            <person name="Grigoriev I.V."/>
            <person name="Hibbett D.S."/>
        </authorList>
    </citation>
    <scope>NUCLEOTIDE SEQUENCE [LARGE SCALE GENOMIC DNA]</scope>
    <source>
        <strain evidence="3">RWD-64-598 SS2</strain>
    </source>
</reference>
<comment type="caution">
    <text evidence="2">The sequence shown here is derived from an EMBL/GenBank/DDBJ whole genome shotgun (WGS) entry which is preliminary data.</text>
</comment>
<dbReference type="RefSeq" id="XP_007766237.1">
    <property type="nucleotide sequence ID" value="XM_007768047.1"/>
</dbReference>
<dbReference type="Proteomes" id="UP000053558">
    <property type="component" value="Unassembled WGS sequence"/>
</dbReference>
<dbReference type="KEGG" id="cput:CONPUDRAFT_88720"/>